<dbReference type="PANTHER" id="PTHR12932">
    <property type="entry name" value="P25 ALPHA-RELATED"/>
    <property type="match status" value="1"/>
</dbReference>
<organism evidence="5">
    <name type="scientific">Chromera velia CCMP2878</name>
    <dbReference type="NCBI Taxonomy" id="1169474"/>
    <lineage>
        <taxon>Eukaryota</taxon>
        <taxon>Sar</taxon>
        <taxon>Alveolata</taxon>
        <taxon>Colpodellida</taxon>
        <taxon>Chromeraceae</taxon>
        <taxon>Chromera</taxon>
    </lineage>
</organism>
<feature type="compositionally biased region" description="Polar residues" evidence="3">
    <location>
        <begin position="166"/>
        <end position="178"/>
    </location>
</feature>
<gene>
    <name evidence="5" type="ORF">Cvel_31116</name>
</gene>
<dbReference type="AlphaFoldDB" id="A0A0G4HSQ7"/>
<dbReference type="GO" id="GO:0001578">
    <property type="term" value="P:microtubule bundle formation"/>
    <property type="evidence" value="ECO:0007669"/>
    <property type="project" value="TreeGrafter"/>
</dbReference>
<dbReference type="SMART" id="SM00054">
    <property type="entry name" value="EFh"/>
    <property type="match status" value="2"/>
</dbReference>
<feature type="region of interest" description="Disordered" evidence="3">
    <location>
        <begin position="478"/>
        <end position="499"/>
    </location>
</feature>
<dbReference type="Gene3D" id="1.10.238.10">
    <property type="entry name" value="EF-hand"/>
    <property type="match status" value="3"/>
</dbReference>
<evidence type="ECO:0000256" key="3">
    <source>
        <dbReference type="SAM" id="MobiDB-lite"/>
    </source>
</evidence>
<keyword evidence="2" id="KW-0106">Calcium</keyword>
<dbReference type="EMBL" id="CDMZ01003728">
    <property type="protein sequence ID" value="CEM47382.1"/>
    <property type="molecule type" value="Genomic_DNA"/>
</dbReference>
<evidence type="ECO:0000259" key="4">
    <source>
        <dbReference type="PROSITE" id="PS50222"/>
    </source>
</evidence>
<dbReference type="SUPFAM" id="SSF47473">
    <property type="entry name" value="EF-hand"/>
    <property type="match status" value="3"/>
</dbReference>
<evidence type="ECO:0000256" key="2">
    <source>
        <dbReference type="ARBA" id="ARBA00022837"/>
    </source>
</evidence>
<dbReference type="InterPro" id="IPR011992">
    <property type="entry name" value="EF-hand-dom_pair"/>
</dbReference>
<accession>A0A0G4HSQ7</accession>
<protein>
    <recommendedName>
        <fullName evidence="4">EF-hand domain-containing protein</fullName>
    </recommendedName>
</protein>
<dbReference type="VEuPathDB" id="CryptoDB:Cvel_31116"/>
<feature type="compositionally biased region" description="Low complexity" evidence="3">
    <location>
        <begin position="223"/>
        <end position="240"/>
    </location>
</feature>
<dbReference type="InterPro" id="IPR018247">
    <property type="entry name" value="EF_Hand_1_Ca_BS"/>
</dbReference>
<feature type="compositionally biased region" description="Polar residues" evidence="3">
    <location>
        <begin position="248"/>
        <end position="258"/>
    </location>
</feature>
<sequence>MDDLLHQKFLSFTARSDEIDGRTWVKFCRDCRLFDKKFSQTDADLMFAKVKPKGGRKVGFADFGILLDQVAAKKKCSVETLTDLISSAEGPVLTGTKTESVKWYDDKTTFTGVHAQGGPTTVDAGRTMMSDLSQFADRTSADVRGVKMATRHETHPSLGASGRLSLRTSTASQQQGQDDATHAHREVRLQEADYAKRRQSRNSQGRPSALAEDMKALRISIGSHGRQSLQQSQQQNGLQSSRRRSSEMRTSQGASTFTPEGPPPRTMTEKLFEWLDIDGDCVISMTEFIQAVQKAQALIPPGNPLAERMQPDLKTFQTIDSDGNGVIDRPELGAWLRHVVKFEPIQEISLAIDLIVSENKEVAKPSEDWQVTQLLSVFLAFAGGQPEMDGRQFAKLCRDSELCNGTDADLAFAQAKSGPTVRRLSFLDFQRALGKLAERTKGEVDQVVAQVIASGGPVFVGTRAEAVRFHDDKSTYTGVYKQGGPDSGSKGSGTVAVRP</sequence>
<feature type="region of interest" description="Disordered" evidence="3">
    <location>
        <begin position="149"/>
        <end position="182"/>
    </location>
</feature>
<feature type="region of interest" description="Disordered" evidence="3">
    <location>
        <begin position="223"/>
        <end position="267"/>
    </location>
</feature>
<proteinExistence type="inferred from homology"/>
<dbReference type="GO" id="GO:0005509">
    <property type="term" value="F:calcium ion binding"/>
    <property type="evidence" value="ECO:0007669"/>
    <property type="project" value="InterPro"/>
</dbReference>
<evidence type="ECO:0000256" key="1">
    <source>
        <dbReference type="ARBA" id="ARBA00010994"/>
    </source>
</evidence>
<dbReference type="InterPro" id="IPR008907">
    <property type="entry name" value="TPP/p25"/>
</dbReference>
<feature type="domain" description="EF-hand" evidence="4">
    <location>
        <begin position="307"/>
        <end position="342"/>
    </location>
</feature>
<feature type="domain" description="EF-hand" evidence="4">
    <location>
        <begin position="263"/>
        <end position="298"/>
    </location>
</feature>
<dbReference type="PROSITE" id="PS50222">
    <property type="entry name" value="EF_HAND_2"/>
    <property type="match status" value="2"/>
</dbReference>
<dbReference type="PROSITE" id="PS00018">
    <property type="entry name" value="EF_HAND_1"/>
    <property type="match status" value="1"/>
</dbReference>
<comment type="similarity">
    <text evidence="1">Belongs to the TPPP family.</text>
</comment>
<name>A0A0G4HSQ7_9ALVE</name>
<reference evidence="5" key="1">
    <citation type="submission" date="2014-11" db="EMBL/GenBank/DDBJ databases">
        <authorList>
            <person name="Otto D Thomas"/>
            <person name="Naeem Raeece"/>
        </authorList>
    </citation>
    <scope>NUCLEOTIDE SEQUENCE</scope>
</reference>
<dbReference type="GO" id="GO:0046785">
    <property type="term" value="P:microtubule polymerization"/>
    <property type="evidence" value="ECO:0007669"/>
    <property type="project" value="InterPro"/>
</dbReference>
<evidence type="ECO:0000313" key="5">
    <source>
        <dbReference type="EMBL" id="CEM47382.1"/>
    </source>
</evidence>
<dbReference type="GO" id="GO:0032273">
    <property type="term" value="P:positive regulation of protein polymerization"/>
    <property type="evidence" value="ECO:0007669"/>
    <property type="project" value="TreeGrafter"/>
</dbReference>
<dbReference type="Pfam" id="PF05517">
    <property type="entry name" value="p25-alpha"/>
    <property type="match status" value="2"/>
</dbReference>
<dbReference type="GO" id="GO:0015631">
    <property type="term" value="F:tubulin binding"/>
    <property type="evidence" value="ECO:0007669"/>
    <property type="project" value="InterPro"/>
</dbReference>
<dbReference type="GO" id="GO:0005874">
    <property type="term" value="C:microtubule"/>
    <property type="evidence" value="ECO:0007669"/>
    <property type="project" value="TreeGrafter"/>
</dbReference>
<dbReference type="PANTHER" id="PTHR12932:SF9">
    <property type="entry name" value="TUBULIN POLYMERIZATION-PROMOTING PROTEIN HOMOLOG"/>
    <property type="match status" value="1"/>
</dbReference>
<dbReference type="Pfam" id="PF13202">
    <property type="entry name" value="EF-hand_5"/>
    <property type="match status" value="1"/>
</dbReference>
<dbReference type="InterPro" id="IPR002048">
    <property type="entry name" value="EF_hand_dom"/>
</dbReference>